<reference evidence="2" key="1">
    <citation type="submission" date="2016-07" db="EMBL/GenBank/DDBJ databases">
        <title>Microvirga ossetica sp. nov. a new species of rhizobia isolated from root nodules of the legume species Vicia alpestris Steven originated from North Ossetia region in the Caucasus.</title>
        <authorList>
            <person name="Safronova V.I."/>
            <person name="Kuznetsova I.G."/>
            <person name="Sazanova A.L."/>
            <person name="Belimov A."/>
            <person name="Andronov E."/>
            <person name="Osledkin Y.S."/>
            <person name="Onishchuk O.P."/>
            <person name="Kurchak O.N."/>
            <person name="Shaposhnikov A.I."/>
            <person name="Willems A."/>
            <person name="Tikhonovich I.A."/>
        </authorList>
    </citation>
    <scope>NUCLEOTIDE SEQUENCE [LARGE SCALE GENOMIC DNA]</scope>
    <source>
        <strain evidence="2">V5/3M</strain>
        <plasmid evidence="2">unnamed5</plasmid>
    </source>
</reference>
<dbReference type="AlphaFoldDB" id="A0A1B2EZQ5"/>
<sequence length="67" mass="7126">MIHALKHSAKSRIGILLTGLALYGVALMELGKPMEFGDPASTALAVVVAGIGLWMWEVVHNARREAG</sequence>
<proteinExistence type="predicted"/>
<evidence type="ECO:0000256" key="1">
    <source>
        <dbReference type="SAM" id="Phobius"/>
    </source>
</evidence>
<evidence type="ECO:0000313" key="2">
    <source>
        <dbReference type="EMBL" id="ANY85475.1"/>
    </source>
</evidence>
<dbReference type="OrthoDB" id="9776609at2"/>
<gene>
    <name evidence="2" type="ORF">BB934_45485</name>
</gene>
<organism evidence="2">
    <name type="scientific">Microvirga ossetica</name>
    <dbReference type="NCBI Taxonomy" id="1882682"/>
    <lineage>
        <taxon>Bacteria</taxon>
        <taxon>Pseudomonadati</taxon>
        <taxon>Pseudomonadota</taxon>
        <taxon>Alphaproteobacteria</taxon>
        <taxon>Hyphomicrobiales</taxon>
        <taxon>Methylobacteriaceae</taxon>
        <taxon>Microvirga</taxon>
    </lineage>
</organism>
<name>A0A1B2EZQ5_9HYPH</name>
<keyword evidence="1" id="KW-0812">Transmembrane</keyword>
<feature type="transmembrane region" description="Helical" evidence="1">
    <location>
        <begin position="12"/>
        <end position="28"/>
    </location>
</feature>
<dbReference type="EMBL" id="CP016621">
    <property type="protein sequence ID" value="ANY85475.1"/>
    <property type="molecule type" value="Genomic_DNA"/>
</dbReference>
<dbReference type="RefSeq" id="WP_099516247.1">
    <property type="nucleotide sequence ID" value="NZ_CP016621.1"/>
</dbReference>
<dbReference type="KEGG" id="moc:BB934_45485"/>
<keyword evidence="1" id="KW-0472">Membrane</keyword>
<protein>
    <submittedName>
        <fullName evidence="2">Uncharacterized protein</fullName>
    </submittedName>
</protein>
<feature type="transmembrane region" description="Helical" evidence="1">
    <location>
        <begin position="40"/>
        <end position="59"/>
    </location>
</feature>
<accession>A0A1B2EZQ5</accession>
<keyword evidence="1" id="KW-1133">Transmembrane helix</keyword>
<keyword evidence="2" id="KW-0614">Plasmid</keyword>
<geneLocation type="plasmid" evidence="2">
    <name>unnamed5</name>
</geneLocation>